<keyword evidence="3" id="KW-1003">Cell membrane</keyword>
<evidence type="ECO:0000313" key="10">
    <source>
        <dbReference type="Proteomes" id="UP000636888"/>
    </source>
</evidence>
<feature type="transmembrane region" description="Helical" evidence="7">
    <location>
        <begin position="319"/>
        <end position="338"/>
    </location>
</feature>
<gene>
    <name evidence="9" type="ORF">JFN93_25065</name>
</gene>
<dbReference type="Pfam" id="PF00528">
    <property type="entry name" value="BPD_transp_1"/>
    <property type="match status" value="1"/>
</dbReference>
<feature type="transmembrane region" description="Helical" evidence="7">
    <location>
        <begin position="195"/>
        <end position="215"/>
    </location>
</feature>
<organism evidence="9 10">
    <name type="scientific">Geomesophilobacter sediminis</name>
    <dbReference type="NCBI Taxonomy" id="2798584"/>
    <lineage>
        <taxon>Bacteria</taxon>
        <taxon>Pseudomonadati</taxon>
        <taxon>Thermodesulfobacteriota</taxon>
        <taxon>Desulfuromonadia</taxon>
        <taxon>Geobacterales</taxon>
        <taxon>Geobacteraceae</taxon>
        <taxon>Geomesophilobacter</taxon>
    </lineage>
</organism>
<keyword evidence="10" id="KW-1185">Reference proteome</keyword>
<keyword evidence="2 7" id="KW-0813">Transport</keyword>
<evidence type="ECO:0000256" key="7">
    <source>
        <dbReference type="RuleBase" id="RU363032"/>
    </source>
</evidence>
<dbReference type="Gene3D" id="1.10.3720.10">
    <property type="entry name" value="MetI-like"/>
    <property type="match status" value="1"/>
</dbReference>
<feature type="transmembrane region" description="Helical" evidence="7">
    <location>
        <begin position="108"/>
        <end position="136"/>
    </location>
</feature>
<evidence type="ECO:0000256" key="2">
    <source>
        <dbReference type="ARBA" id="ARBA00022448"/>
    </source>
</evidence>
<dbReference type="Proteomes" id="UP000636888">
    <property type="component" value="Unassembled WGS sequence"/>
</dbReference>
<evidence type="ECO:0000256" key="5">
    <source>
        <dbReference type="ARBA" id="ARBA00022989"/>
    </source>
</evidence>
<comment type="caution">
    <text evidence="9">The sequence shown here is derived from an EMBL/GenBank/DDBJ whole genome shotgun (WGS) entry which is preliminary data.</text>
</comment>
<dbReference type="GO" id="GO:0005886">
    <property type="term" value="C:plasma membrane"/>
    <property type="evidence" value="ECO:0007669"/>
    <property type="project" value="UniProtKB-SubCell"/>
</dbReference>
<dbReference type="InterPro" id="IPR035906">
    <property type="entry name" value="MetI-like_sf"/>
</dbReference>
<evidence type="ECO:0000259" key="8">
    <source>
        <dbReference type="PROSITE" id="PS50928"/>
    </source>
</evidence>
<dbReference type="CDD" id="cd06261">
    <property type="entry name" value="TM_PBP2"/>
    <property type="match status" value="1"/>
</dbReference>
<feature type="transmembrane region" description="Helical" evidence="7">
    <location>
        <begin position="156"/>
        <end position="183"/>
    </location>
</feature>
<dbReference type="AlphaFoldDB" id="A0A8J7M3K8"/>
<keyword evidence="6 7" id="KW-0472">Membrane</keyword>
<dbReference type="PANTHER" id="PTHR30151:SF0">
    <property type="entry name" value="ABC TRANSPORTER PERMEASE PROTEIN MJ0413-RELATED"/>
    <property type="match status" value="1"/>
</dbReference>
<feature type="transmembrane region" description="Helical" evidence="7">
    <location>
        <begin position="221"/>
        <end position="243"/>
    </location>
</feature>
<dbReference type="RefSeq" id="WP_199387131.1">
    <property type="nucleotide sequence ID" value="NZ_JAEMHM010000036.1"/>
</dbReference>
<feature type="transmembrane region" description="Helical" evidence="7">
    <location>
        <begin position="44"/>
        <end position="64"/>
    </location>
</feature>
<keyword evidence="4 7" id="KW-0812">Transmembrane</keyword>
<accession>A0A8J7M3K8</accession>
<feature type="transmembrane region" description="Helical" evidence="7">
    <location>
        <begin position="76"/>
        <end position="96"/>
    </location>
</feature>
<feature type="transmembrane region" description="Helical" evidence="7">
    <location>
        <begin position="288"/>
        <end position="307"/>
    </location>
</feature>
<dbReference type="GO" id="GO:0055085">
    <property type="term" value="P:transmembrane transport"/>
    <property type="evidence" value="ECO:0007669"/>
    <property type="project" value="InterPro"/>
</dbReference>
<dbReference type="PANTHER" id="PTHR30151">
    <property type="entry name" value="ALKANE SULFONATE ABC TRANSPORTER-RELATED, MEMBRANE SUBUNIT"/>
    <property type="match status" value="1"/>
</dbReference>
<evidence type="ECO:0000256" key="1">
    <source>
        <dbReference type="ARBA" id="ARBA00004651"/>
    </source>
</evidence>
<evidence type="ECO:0000256" key="3">
    <source>
        <dbReference type="ARBA" id="ARBA00022475"/>
    </source>
</evidence>
<dbReference type="SUPFAM" id="SSF161098">
    <property type="entry name" value="MetI-like"/>
    <property type="match status" value="1"/>
</dbReference>
<sequence>MAFNVAEQETGAGLAGSAYPAAATEPAGQAARALSGRFETGRKVLIRFLPVLAAAGTLSVHLYVPNEQTFAINEEYRKVLAVLLALNVVFFGVSLVPSKLKDWLGENAPLVAAALSLLAIWDLITLKLGLLPLPYFPGPDKVLGALLEDWKLIGTSAFYSLRLLFTGYLFGAAAGLVTGTLMGWSKRWHYWVSPVMKGIGPVPATAWIPLAMVIFPTSFQASSFLVALAVWFPVTVMTGSGIANVRNAFFEVARTLGANERYLIFRVAIPAAFPTIFVGLFMGLGASFLVLIVAEMIGVKAGLGWYISWVQGWAEYAKVYACLGVIALIFSSVIALLFKFRDRALVWQKGLIKW</sequence>
<name>A0A8J7M3K8_9BACT</name>
<evidence type="ECO:0000256" key="6">
    <source>
        <dbReference type="ARBA" id="ARBA00023136"/>
    </source>
</evidence>
<dbReference type="PROSITE" id="PS50928">
    <property type="entry name" value="ABC_TM1"/>
    <property type="match status" value="1"/>
</dbReference>
<reference evidence="9" key="1">
    <citation type="submission" date="2020-12" db="EMBL/GenBank/DDBJ databases">
        <title>Geomonas sp. Red875, isolated from river sediment.</title>
        <authorList>
            <person name="Xu Z."/>
            <person name="Zhang Z."/>
            <person name="Masuda Y."/>
            <person name="Itoh H."/>
            <person name="Senoo K."/>
        </authorList>
    </citation>
    <scope>NUCLEOTIDE SEQUENCE</scope>
    <source>
        <strain evidence="9">Red875</strain>
    </source>
</reference>
<protein>
    <submittedName>
        <fullName evidence="9">ABC transporter permease subunit</fullName>
    </submittedName>
</protein>
<dbReference type="EMBL" id="JAEMHM010000036">
    <property type="protein sequence ID" value="MBJ6727992.1"/>
    <property type="molecule type" value="Genomic_DNA"/>
</dbReference>
<evidence type="ECO:0000313" key="9">
    <source>
        <dbReference type="EMBL" id="MBJ6727992.1"/>
    </source>
</evidence>
<feature type="domain" description="ABC transmembrane type-1" evidence="8">
    <location>
        <begin position="157"/>
        <end position="338"/>
    </location>
</feature>
<comment type="subcellular location">
    <subcellularLocation>
        <location evidence="1 7">Cell membrane</location>
        <topology evidence="1 7">Multi-pass membrane protein</topology>
    </subcellularLocation>
</comment>
<proteinExistence type="inferred from homology"/>
<feature type="transmembrane region" description="Helical" evidence="7">
    <location>
        <begin position="263"/>
        <end position="282"/>
    </location>
</feature>
<evidence type="ECO:0000256" key="4">
    <source>
        <dbReference type="ARBA" id="ARBA00022692"/>
    </source>
</evidence>
<dbReference type="InterPro" id="IPR000515">
    <property type="entry name" value="MetI-like"/>
</dbReference>
<keyword evidence="5 7" id="KW-1133">Transmembrane helix</keyword>
<comment type="similarity">
    <text evidence="7">Belongs to the binding-protein-dependent transport system permease family.</text>
</comment>